<dbReference type="EMBL" id="CAJJDP010000095">
    <property type="protein sequence ID" value="CAD8189815.1"/>
    <property type="molecule type" value="Genomic_DNA"/>
</dbReference>
<evidence type="ECO:0000313" key="2">
    <source>
        <dbReference type="EMBL" id="CAD8189815.1"/>
    </source>
</evidence>
<sequence>MRGRNQTAEKKTVKIKDNKKSITESLENQPKLINKPPLSKIQNNKLSEQQSPLQQQLGMETVDSFLRNSK</sequence>
<evidence type="ECO:0000256" key="1">
    <source>
        <dbReference type="SAM" id="MobiDB-lite"/>
    </source>
</evidence>
<organism evidence="2 3">
    <name type="scientific">Paramecium octaurelia</name>
    <dbReference type="NCBI Taxonomy" id="43137"/>
    <lineage>
        <taxon>Eukaryota</taxon>
        <taxon>Sar</taxon>
        <taxon>Alveolata</taxon>
        <taxon>Ciliophora</taxon>
        <taxon>Intramacronucleata</taxon>
        <taxon>Oligohymenophorea</taxon>
        <taxon>Peniculida</taxon>
        <taxon>Parameciidae</taxon>
        <taxon>Paramecium</taxon>
    </lineage>
</organism>
<feature type="compositionally biased region" description="Basic and acidic residues" evidence="1">
    <location>
        <begin position="7"/>
        <end position="22"/>
    </location>
</feature>
<comment type="caution">
    <text evidence="2">The sequence shown here is derived from an EMBL/GenBank/DDBJ whole genome shotgun (WGS) entry which is preliminary data.</text>
</comment>
<keyword evidence="3" id="KW-1185">Reference proteome</keyword>
<feature type="compositionally biased region" description="Low complexity" evidence="1">
    <location>
        <begin position="46"/>
        <end position="57"/>
    </location>
</feature>
<dbReference type="AlphaFoldDB" id="A0A8S1WMX7"/>
<reference evidence="2" key="1">
    <citation type="submission" date="2021-01" db="EMBL/GenBank/DDBJ databases">
        <authorList>
            <consortium name="Genoscope - CEA"/>
            <person name="William W."/>
        </authorList>
    </citation>
    <scope>NUCLEOTIDE SEQUENCE</scope>
</reference>
<gene>
    <name evidence="2" type="ORF">POCTA_138.1.T0960007</name>
</gene>
<proteinExistence type="predicted"/>
<feature type="region of interest" description="Disordered" evidence="1">
    <location>
        <begin position="1"/>
        <end position="70"/>
    </location>
</feature>
<protein>
    <submittedName>
        <fullName evidence="2">Uncharacterized protein</fullName>
    </submittedName>
</protein>
<name>A0A8S1WMX7_PAROT</name>
<evidence type="ECO:0000313" key="3">
    <source>
        <dbReference type="Proteomes" id="UP000683925"/>
    </source>
</evidence>
<dbReference type="Proteomes" id="UP000683925">
    <property type="component" value="Unassembled WGS sequence"/>
</dbReference>
<accession>A0A8S1WMX7</accession>